<reference evidence="2 3" key="1">
    <citation type="submission" date="2020-04" db="EMBL/GenBank/DDBJ databases">
        <title>Acinetobacter Taxon 24.</title>
        <authorList>
            <person name="Nemec A."/>
            <person name="Radolfova-Krizova L."/>
            <person name="Higgins P.G."/>
            <person name="Spanelova P."/>
        </authorList>
    </citation>
    <scope>NUCLEOTIDE SEQUENCE [LARGE SCALE GENOMIC DNA]</scope>
    <source>
        <strain evidence="2 3">ANC 5380</strain>
    </source>
</reference>
<protein>
    <submittedName>
        <fullName evidence="2">Uncharacterized protein</fullName>
    </submittedName>
</protein>
<name>A0A7Y2RCU5_9GAMM</name>
<dbReference type="Proteomes" id="UP000569202">
    <property type="component" value="Unassembled WGS sequence"/>
</dbReference>
<dbReference type="RefSeq" id="WP_171539650.1">
    <property type="nucleotide sequence ID" value="NZ_JABERL010000005.1"/>
</dbReference>
<evidence type="ECO:0000313" key="3">
    <source>
        <dbReference type="Proteomes" id="UP000569202"/>
    </source>
</evidence>
<keyword evidence="1" id="KW-0175">Coiled coil</keyword>
<evidence type="ECO:0000256" key="1">
    <source>
        <dbReference type="SAM" id="Coils"/>
    </source>
</evidence>
<organism evidence="2 3">
    <name type="scientific">Acinetobacter terrae</name>
    <dbReference type="NCBI Taxonomy" id="2731247"/>
    <lineage>
        <taxon>Bacteria</taxon>
        <taxon>Pseudomonadati</taxon>
        <taxon>Pseudomonadota</taxon>
        <taxon>Gammaproteobacteria</taxon>
        <taxon>Moraxellales</taxon>
        <taxon>Moraxellaceae</taxon>
        <taxon>Acinetobacter</taxon>
        <taxon>Acinetobacter Taxon 24</taxon>
    </lineage>
</organism>
<sequence length="347" mass="40536">MKSIEDNFCYDAKQYLEKREILRRNLKELQSKIVCTDEDFPESDVEDTYLGELERIKLLAQCDRATVKLRNLILEEKSWRYRDTIKDLIKVVDNQDFFAFKNLDQIVFDKTTGCIFQNLSVVSPISYNLWNSSRREYELHGIGKGKWAVHEESDLIPLSVPDAKFRPEKEITIVCSYKKGNVYNYPSFKCAAKYSKHTDPQSVAHGLDGNLDSSVAALPRCPVINLLKFENEGFDVMIFMTKKEKKAVEILDYFIENDWIPIFEPSAEYVKDSSKSSHELKQEYDEYNRLFDIYSKYKKLQTELVNVEVAIDYVNEINATKLLSSNFDYLLELENYGLDGIQKSTWR</sequence>
<feature type="coiled-coil region" evidence="1">
    <location>
        <begin position="12"/>
        <end position="39"/>
    </location>
</feature>
<evidence type="ECO:0000313" key="2">
    <source>
        <dbReference type="EMBL" id="NNH76442.1"/>
    </source>
</evidence>
<proteinExistence type="predicted"/>
<dbReference type="EMBL" id="JABERL010000005">
    <property type="protein sequence ID" value="NNH76442.1"/>
    <property type="molecule type" value="Genomic_DNA"/>
</dbReference>
<accession>A0A7Y2RCU5</accession>
<comment type="caution">
    <text evidence="2">The sequence shown here is derived from an EMBL/GenBank/DDBJ whole genome shotgun (WGS) entry which is preliminary data.</text>
</comment>
<gene>
    <name evidence="2" type="ORF">HLH17_01820</name>
</gene>
<dbReference type="AlphaFoldDB" id="A0A7Y2RCU5"/>